<feature type="binding site" evidence="6">
    <location>
        <position position="75"/>
    </location>
    <ligand>
        <name>S-adenosyl-L-methionine</name>
        <dbReference type="ChEBI" id="CHEBI:59789"/>
    </ligand>
</feature>
<keyword evidence="1 6" id="KW-0963">Cytoplasm</keyword>
<dbReference type="Proteomes" id="UP001589628">
    <property type="component" value="Unassembled WGS sequence"/>
</dbReference>
<name>A0ABV5ZB78_9GAMM</name>
<keyword evidence="8" id="KW-1185">Reference proteome</keyword>
<dbReference type="PANTHER" id="PTHR31760:SF0">
    <property type="entry name" value="S-ADENOSYL-L-METHIONINE-DEPENDENT METHYLTRANSFERASES SUPERFAMILY PROTEIN"/>
    <property type="match status" value="1"/>
</dbReference>
<accession>A0ABV5ZB78</accession>
<keyword evidence="3 6" id="KW-0489">Methyltransferase</keyword>
<gene>
    <name evidence="6 7" type="primary">rsmG</name>
    <name evidence="7" type="ORF">ACFFLH_06560</name>
</gene>
<keyword evidence="2 6" id="KW-0698">rRNA processing</keyword>
<evidence type="ECO:0000256" key="1">
    <source>
        <dbReference type="ARBA" id="ARBA00022490"/>
    </source>
</evidence>
<dbReference type="SUPFAM" id="SSF53335">
    <property type="entry name" value="S-adenosyl-L-methionine-dependent methyltransferases"/>
    <property type="match status" value="1"/>
</dbReference>
<dbReference type="EC" id="2.1.1.170" evidence="6"/>
<evidence type="ECO:0000256" key="2">
    <source>
        <dbReference type="ARBA" id="ARBA00022552"/>
    </source>
</evidence>
<evidence type="ECO:0000313" key="7">
    <source>
        <dbReference type="EMBL" id="MFB9886065.1"/>
    </source>
</evidence>
<dbReference type="CDD" id="cd02440">
    <property type="entry name" value="AdoMet_MTases"/>
    <property type="match status" value="1"/>
</dbReference>
<sequence length="207" mass="22857">MSYATELATGLTALKVVASAEQQQQLLDYLDLLIKWNQAYNLTAVRDPREMVSRHLLDSLSVHPYLQGQRLIDVGTGAGLPGIPLAILNPDKAFSLLDSNGKRTRFLTQVKMTLGLQNVEVLNTRVESWQPPQPFDTVLSRAFASMQDMVKVTSHLLKPGGLFMAMKGLYPEQEIAALPASLQLEQALALQVPGCEAERHLVIVRQP</sequence>
<comment type="caution">
    <text evidence="6">Lacks conserved residue(s) required for the propagation of feature annotation.</text>
</comment>
<dbReference type="Gene3D" id="3.40.50.150">
    <property type="entry name" value="Vaccinia Virus protein VP39"/>
    <property type="match status" value="1"/>
</dbReference>
<feature type="binding site" evidence="6">
    <location>
        <position position="141"/>
    </location>
    <ligand>
        <name>S-adenosyl-L-methionine</name>
        <dbReference type="ChEBI" id="CHEBI:59789"/>
    </ligand>
</feature>
<protein>
    <recommendedName>
        <fullName evidence="6">Ribosomal RNA small subunit methyltransferase G</fullName>
        <ecNumber evidence="6">2.1.1.170</ecNumber>
    </recommendedName>
    <alternativeName>
        <fullName evidence="6">16S rRNA 7-methylguanosine methyltransferase</fullName>
        <shortName evidence="6">16S rRNA m7G methyltransferase</shortName>
    </alternativeName>
</protein>
<keyword evidence="4 6" id="KW-0808">Transferase</keyword>
<dbReference type="NCBIfam" id="TIGR00138">
    <property type="entry name" value="rsmG_gidB"/>
    <property type="match status" value="1"/>
</dbReference>
<feature type="binding site" evidence="6">
    <location>
        <position position="80"/>
    </location>
    <ligand>
        <name>S-adenosyl-L-methionine</name>
        <dbReference type="ChEBI" id="CHEBI:59789"/>
    </ligand>
</feature>
<organism evidence="7 8">
    <name type="scientific">Balneatrix alpica</name>
    <dbReference type="NCBI Taxonomy" id="75684"/>
    <lineage>
        <taxon>Bacteria</taxon>
        <taxon>Pseudomonadati</taxon>
        <taxon>Pseudomonadota</taxon>
        <taxon>Gammaproteobacteria</taxon>
        <taxon>Oceanospirillales</taxon>
        <taxon>Balneatrichaceae</taxon>
        <taxon>Balneatrix</taxon>
    </lineage>
</organism>
<dbReference type="GO" id="GO:0008168">
    <property type="term" value="F:methyltransferase activity"/>
    <property type="evidence" value="ECO:0007669"/>
    <property type="project" value="UniProtKB-KW"/>
</dbReference>
<evidence type="ECO:0000256" key="5">
    <source>
        <dbReference type="ARBA" id="ARBA00022691"/>
    </source>
</evidence>
<comment type="caution">
    <text evidence="7">The sequence shown here is derived from an EMBL/GenBank/DDBJ whole genome shotgun (WGS) entry which is preliminary data.</text>
</comment>
<keyword evidence="5 6" id="KW-0949">S-adenosyl-L-methionine</keyword>
<dbReference type="PIRSF" id="PIRSF003078">
    <property type="entry name" value="GidB"/>
    <property type="match status" value="1"/>
</dbReference>
<evidence type="ECO:0000256" key="4">
    <source>
        <dbReference type="ARBA" id="ARBA00022679"/>
    </source>
</evidence>
<dbReference type="PANTHER" id="PTHR31760">
    <property type="entry name" value="S-ADENOSYL-L-METHIONINE-DEPENDENT METHYLTRANSFERASES SUPERFAMILY PROTEIN"/>
    <property type="match status" value="1"/>
</dbReference>
<dbReference type="GO" id="GO:0032259">
    <property type="term" value="P:methylation"/>
    <property type="evidence" value="ECO:0007669"/>
    <property type="project" value="UniProtKB-KW"/>
</dbReference>
<evidence type="ECO:0000313" key="8">
    <source>
        <dbReference type="Proteomes" id="UP001589628"/>
    </source>
</evidence>
<dbReference type="HAMAP" id="MF_00074">
    <property type="entry name" value="16SrRNA_methyltr_G"/>
    <property type="match status" value="1"/>
</dbReference>
<dbReference type="RefSeq" id="WP_027311565.1">
    <property type="nucleotide sequence ID" value="NZ_JAUESS010000007.1"/>
</dbReference>
<dbReference type="EMBL" id="JBHLZN010000002">
    <property type="protein sequence ID" value="MFB9886065.1"/>
    <property type="molecule type" value="Genomic_DNA"/>
</dbReference>
<comment type="similarity">
    <text evidence="6">Belongs to the methyltransferase superfamily. RNA methyltransferase RsmG family.</text>
</comment>
<comment type="catalytic activity">
    <reaction evidence="6">
        <text>guanosine(527) in 16S rRNA + S-adenosyl-L-methionine = N(7)-methylguanosine(527) in 16S rRNA + S-adenosyl-L-homocysteine</text>
        <dbReference type="Rhea" id="RHEA:42732"/>
        <dbReference type="Rhea" id="RHEA-COMP:10209"/>
        <dbReference type="Rhea" id="RHEA-COMP:10210"/>
        <dbReference type="ChEBI" id="CHEBI:57856"/>
        <dbReference type="ChEBI" id="CHEBI:59789"/>
        <dbReference type="ChEBI" id="CHEBI:74269"/>
        <dbReference type="ChEBI" id="CHEBI:74480"/>
        <dbReference type="EC" id="2.1.1.170"/>
    </reaction>
</comment>
<dbReference type="Pfam" id="PF02527">
    <property type="entry name" value="GidB"/>
    <property type="match status" value="1"/>
</dbReference>
<comment type="subcellular location">
    <subcellularLocation>
        <location evidence="6">Cytoplasm</location>
    </subcellularLocation>
</comment>
<dbReference type="InterPro" id="IPR029063">
    <property type="entry name" value="SAM-dependent_MTases_sf"/>
</dbReference>
<evidence type="ECO:0000256" key="6">
    <source>
        <dbReference type="HAMAP-Rule" id="MF_00074"/>
    </source>
</evidence>
<reference evidence="7 8" key="1">
    <citation type="submission" date="2024-09" db="EMBL/GenBank/DDBJ databases">
        <authorList>
            <person name="Sun Q."/>
            <person name="Mori K."/>
        </authorList>
    </citation>
    <scope>NUCLEOTIDE SEQUENCE [LARGE SCALE GENOMIC DNA]</scope>
    <source>
        <strain evidence="7 8">ATCC 51285</strain>
    </source>
</reference>
<evidence type="ECO:0000256" key="3">
    <source>
        <dbReference type="ARBA" id="ARBA00022603"/>
    </source>
</evidence>
<feature type="binding site" evidence="6">
    <location>
        <begin position="126"/>
        <end position="127"/>
    </location>
    <ligand>
        <name>S-adenosyl-L-methionine</name>
        <dbReference type="ChEBI" id="CHEBI:59789"/>
    </ligand>
</feature>
<dbReference type="InterPro" id="IPR003682">
    <property type="entry name" value="rRNA_ssu_MeTfrase_G"/>
</dbReference>
<comment type="function">
    <text evidence="6">Specifically methylates the N7 position of guanine in position 527 of 16S rRNA.</text>
</comment>
<proteinExistence type="inferred from homology"/>